<dbReference type="PRINTS" id="PR00463">
    <property type="entry name" value="EP450I"/>
</dbReference>
<dbReference type="PANTHER" id="PTHR24299:SF21">
    <property type="entry name" value="OS09G0441600 PROTEIN"/>
    <property type="match status" value="1"/>
</dbReference>
<keyword evidence="2" id="KW-0560">Oxidoreductase</keyword>
<sequence length="141" mass="15359">MDDVLTSATLALLPMVVVAAALHTISFRRKTSSGYSPPVDVAVVETPALKTLPGPSTIPILGSMHHLRDHDNIHTTIHDTFTDLSEQFGPVYSLKLGTIPAVVVSSFEGIKEVLIKKANQFDGRPDITRFKIYFGGDINRC</sequence>
<dbReference type="AlphaFoldDB" id="A0AAV2SCP9"/>
<dbReference type="Pfam" id="PF00067">
    <property type="entry name" value="p450"/>
    <property type="match status" value="1"/>
</dbReference>
<dbReference type="InterPro" id="IPR002401">
    <property type="entry name" value="Cyt_P450_E_grp-I"/>
</dbReference>
<reference evidence="3 4" key="1">
    <citation type="submission" date="2024-05" db="EMBL/GenBank/DDBJ databases">
        <authorList>
            <person name="Wallberg A."/>
        </authorList>
    </citation>
    <scope>NUCLEOTIDE SEQUENCE [LARGE SCALE GENOMIC DNA]</scope>
</reference>
<dbReference type="SUPFAM" id="SSF48264">
    <property type="entry name" value="Cytochrome P450"/>
    <property type="match status" value="1"/>
</dbReference>
<keyword evidence="2" id="KW-0503">Monooxygenase</keyword>
<feature type="non-terminal residue" evidence="3">
    <location>
        <position position="141"/>
    </location>
</feature>
<dbReference type="GO" id="GO:0005506">
    <property type="term" value="F:iron ion binding"/>
    <property type="evidence" value="ECO:0007669"/>
    <property type="project" value="InterPro"/>
</dbReference>
<dbReference type="Gene3D" id="1.10.630.10">
    <property type="entry name" value="Cytochrome P450"/>
    <property type="match status" value="1"/>
</dbReference>
<dbReference type="InterPro" id="IPR036396">
    <property type="entry name" value="Cyt_P450_sf"/>
</dbReference>
<comment type="caution">
    <text evidence="3">The sequence shown here is derived from an EMBL/GenBank/DDBJ whole genome shotgun (WGS) entry which is preliminary data.</text>
</comment>
<dbReference type="GO" id="GO:0016705">
    <property type="term" value="F:oxidoreductase activity, acting on paired donors, with incorporation or reduction of molecular oxygen"/>
    <property type="evidence" value="ECO:0007669"/>
    <property type="project" value="InterPro"/>
</dbReference>
<comment type="similarity">
    <text evidence="1">Belongs to the cytochrome P450 family.</text>
</comment>
<dbReference type="GO" id="GO:0020037">
    <property type="term" value="F:heme binding"/>
    <property type="evidence" value="ECO:0007669"/>
    <property type="project" value="InterPro"/>
</dbReference>
<dbReference type="InterPro" id="IPR001128">
    <property type="entry name" value="Cyt_P450"/>
</dbReference>
<evidence type="ECO:0000313" key="4">
    <source>
        <dbReference type="Proteomes" id="UP001497623"/>
    </source>
</evidence>
<gene>
    <name evidence="3" type="ORF">MNOR_LOCUS35022</name>
</gene>
<name>A0AAV2SCP9_MEGNR</name>
<dbReference type="PANTHER" id="PTHR24299">
    <property type="entry name" value="CYTOCHROME P450 FAMILY 1"/>
    <property type="match status" value="1"/>
</dbReference>
<evidence type="ECO:0000256" key="1">
    <source>
        <dbReference type="ARBA" id="ARBA00010617"/>
    </source>
</evidence>
<proteinExistence type="inferred from homology"/>
<organism evidence="3 4">
    <name type="scientific">Meganyctiphanes norvegica</name>
    <name type="common">Northern krill</name>
    <name type="synonym">Thysanopoda norvegica</name>
    <dbReference type="NCBI Taxonomy" id="48144"/>
    <lineage>
        <taxon>Eukaryota</taxon>
        <taxon>Metazoa</taxon>
        <taxon>Ecdysozoa</taxon>
        <taxon>Arthropoda</taxon>
        <taxon>Crustacea</taxon>
        <taxon>Multicrustacea</taxon>
        <taxon>Malacostraca</taxon>
        <taxon>Eumalacostraca</taxon>
        <taxon>Eucarida</taxon>
        <taxon>Euphausiacea</taxon>
        <taxon>Euphausiidae</taxon>
        <taxon>Meganyctiphanes</taxon>
    </lineage>
</organism>
<protein>
    <recommendedName>
        <fullName evidence="5">Cytochrome P450</fullName>
    </recommendedName>
</protein>
<keyword evidence="4" id="KW-1185">Reference proteome</keyword>
<evidence type="ECO:0008006" key="5">
    <source>
        <dbReference type="Google" id="ProtNLM"/>
    </source>
</evidence>
<dbReference type="EMBL" id="CAXKWB010056540">
    <property type="protein sequence ID" value="CAL4178421.1"/>
    <property type="molecule type" value="Genomic_DNA"/>
</dbReference>
<evidence type="ECO:0000313" key="3">
    <source>
        <dbReference type="EMBL" id="CAL4178421.1"/>
    </source>
</evidence>
<dbReference type="GO" id="GO:0004497">
    <property type="term" value="F:monooxygenase activity"/>
    <property type="evidence" value="ECO:0007669"/>
    <property type="project" value="UniProtKB-KW"/>
</dbReference>
<evidence type="ECO:0000256" key="2">
    <source>
        <dbReference type="ARBA" id="ARBA00023033"/>
    </source>
</evidence>
<accession>A0AAV2SCP9</accession>
<dbReference type="Proteomes" id="UP001497623">
    <property type="component" value="Unassembled WGS sequence"/>
</dbReference>